<dbReference type="InterPro" id="IPR006667">
    <property type="entry name" value="SLC41_membr_dom"/>
</dbReference>
<dbReference type="GO" id="GO:0046872">
    <property type="term" value="F:metal ion binding"/>
    <property type="evidence" value="ECO:0007669"/>
    <property type="project" value="UniProtKB-KW"/>
</dbReference>
<keyword evidence="3 9" id="KW-0813">Transport</keyword>
<feature type="region of interest" description="Disordered" evidence="10">
    <location>
        <begin position="1"/>
        <end position="58"/>
    </location>
</feature>
<evidence type="ECO:0000256" key="2">
    <source>
        <dbReference type="ARBA" id="ARBA00009749"/>
    </source>
</evidence>
<feature type="compositionally biased region" description="Basic and acidic residues" evidence="10">
    <location>
        <begin position="1"/>
        <end position="26"/>
    </location>
</feature>
<feature type="domain" description="CBS" evidence="11">
    <location>
        <begin position="211"/>
        <end position="272"/>
    </location>
</feature>
<dbReference type="CDD" id="cd04606">
    <property type="entry name" value="CBS_pair_Mg_transporter"/>
    <property type="match status" value="1"/>
</dbReference>
<dbReference type="PANTHER" id="PTHR43773:SF1">
    <property type="entry name" value="MAGNESIUM TRANSPORTER MGTE"/>
    <property type="match status" value="1"/>
</dbReference>
<evidence type="ECO:0000256" key="6">
    <source>
        <dbReference type="ARBA" id="ARBA00022989"/>
    </source>
</evidence>
<dbReference type="Pfam" id="PF00571">
    <property type="entry name" value="CBS"/>
    <property type="match status" value="2"/>
</dbReference>
<feature type="transmembrane region" description="Helical" evidence="9">
    <location>
        <begin position="436"/>
        <end position="458"/>
    </location>
</feature>
<feature type="compositionally biased region" description="Basic and acidic residues" evidence="10">
    <location>
        <begin position="39"/>
        <end position="58"/>
    </location>
</feature>
<evidence type="ECO:0000256" key="4">
    <source>
        <dbReference type="ARBA" id="ARBA00022692"/>
    </source>
</evidence>
<feature type="transmembrane region" description="Helical" evidence="9">
    <location>
        <begin position="470"/>
        <end position="492"/>
    </location>
</feature>
<gene>
    <name evidence="12" type="primary">mgtE</name>
    <name evidence="12" type="ORF">H9725_02100</name>
</gene>
<keyword evidence="8" id="KW-0129">CBS domain</keyword>
<dbReference type="InterPro" id="IPR006668">
    <property type="entry name" value="Mg_transptr_MgtE_intracell_dom"/>
</dbReference>
<keyword evidence="7 9" id="KW-0472">Membrane</keyword>
<evidence type="ECO:0000256" key="10">
    <source>
        <dbReference type="SAM" id="MobiDB-lite"/>
    </source>
</evidence>
<comment type="subcellular location">
    <subcellularLocation>
        <location evidence="9">Cell membrane</location>
        <topology evidence="9">Multi-pass membrane protein</topology>
    </subcellularLocation>
    <subcellularLocation>
        <location evidence="1">Membrane</location>
        <topology evidence="1">Multi-pass membrane protein</topology>
    </subcellularLocation>
</comment>
<keyword evidence="9" id="KW-0479">Metal-binding</keyword>
<keyword evidence="5 9" id="KW-0460">Magnesium</keyword>
<keyword evidence="6 9" id="KW-1133">Transmembrane helix</keyword>
<dbReference type="Proteomes" id="UP000824065">
    <property type="component" value="Unassembled WGS sequence"/>
</dbReference>
<dbReference type="PROSITE" id="PS51371">
    <property type="entry name" value="CBS"/>
    <property type="match status" value="2"/>
</dbReference>
<evidence type="ECO:0000256" key="7">
    <source>
        <dbReference type="ARBA" id="ARBA00023136"/>
    </source>
</evidence>
<evidence type="ECO:0000256" key="5">
    <source>
        <dbReference type="ARBA" id="ARBA00022842"/>
    </source>
</evidence>
<evidence type="ECO:0000256" key="8">
    <source>
        <dbReference type="PROSITE-ProRule" id="PRU00703"/>
    </source>
</evidence>
<evidence type="ECO:0000256" key="3">
    <source>
        <dbReference type="ARBA" id="ARBA00022448"/>
    </source>
</evidence>
<evidence type="ECO:0000256" key="9">
    <source>
        <dbReference type="RuleBase" id="RU362011"/>
    </source>
</evidence>
<dbReference type="AlphaFoldDB" id="A0A9D2FE17"/>
<dbReference type="SUPFAM" id="SSF161093">
    <property type="entry name" value="MgtE membrane domain-like"/>
    <property type="match status" value="1"/>
</dbReference>
<dbReference type="Pfam" id="PF01769">
    <property type="entry name" value="MgtE"/>
    <property type="match status" value="1"/>
</dbReference>
<dbReference type="Pfam" id="PF03448">
    <property type="entry name" value="MgtE_N"/>
    <property type="match status" value="1"/>
</dbReference>
<comment type="caution">
    <text evidence="12">The sequence shown here is derived from an EMBL/GenBank/DDBJ whole genome shotgun (WGS) entry which is preliminary data.</text>
</comment>
<evidence type="ECO:0000313" key="13">
    <source>
        <dbReference type="Proteomes" id="UP000824065"/>
    </source>
</evidence>
<feature type="transmembrane region" description="Helical" evidence="9">
    <location>
        <begin position="383"/>
        <end position="404"/>
    </location>
</feature>
<organism evidence="12 13">
    <name type="scientific">Candidatus Faecalibacterium gallistercoris</name>
    <dbReference type="NCBI Taxonomy" id="2838579"/>
    <lineage>
        <taxon>Bacteria</taxon>
        <taxon>Bacillati</taxon>
        <taxon>Bacillota</taxon>
        <taxon>Clostridia</taxon>
        <taxon>Eubacteriales</taxon>
        <taxon>Oscillospiraceae</taxon>
        <taxon>Faecalibacterium</taxon>
    </lineage>
</organism>
<dbReference type="GO" id="GO:0005886">
    <property type="term" value="C:plasma membrane"/>
    <property type="evidence" value="ECO:0007669"/>
    <property type="project" value="UniProtKB-SubCell"/>
</dbReference>
<comment type="function">
    <text evidence="9">Acts as a magnesium transporter.</text>
</comment>
<feature type="transmembrane region" description="Helical" evidence="9">
    <location>
        <begin position="360"/>
        <end position="377"/>
    </location>
</feature>
<keyword evidence="4 9" id="KW-0812">Transmembrane</keyword>
<dbReference type="SMART" id="SM00116">
    <property type="entry name" value="CBS"/>
    <property type="match status" value="2"/>
</dbReference>
<evidence type="ECO:0000256" key="1">
    <source>
        <dbReference type="ARBA" id="ARBA00004141"/>
    </source>
</evidence>
<dbReference type="PANTHER" id="PTHR43773">
    <property type="entry name" value="MAGNESIUM TRANSPORTER MGTE"/>
    <property type="match status" value="1"/>
</dbReference>
<dbReference type="InterPro" id="IPR038076">
    <property type="entry name" value="MgtE_N_sf"/>
</dbReference>
<dbReference type="Gene3D" id="1.10.357.20">
    <property type="entry name" value="SLC41 divalent cation transporters, integral membrane domain"/>
    <property type="match status" value="1"/>
</dbReference>
<dbReference type="InterPro" id="IPR046342">
    <property type="entry name" value="CBS_dom_sf"/>
</dbReference>
<evidence type="ECO:0000313" key="12">
    <source>
        <dbReference type="EMBL" id="HIZ57370.1"/>
    </source>
</evidence>
<dbReference type="NCBIfam" id="TIGR00400">
    <property type="entry name" value="mgtE"/>
    <property type="match status" value="1"/>
</dbReference>
<comment type="similarity">
    <text evidence="2 9">Belongs to the SLC41A transporter family.</text>
</comment>
<proteinExistence type="inferred from homology"/>
<dbReference type="InterPro" id="IPR006669">
    <property type="entry name" value="MgtE_transporter"/>
</dbReference>
<keyword evidence="9" id="KW-1003">Cell membrane</keyword>
<dbReference type="SUPFAM" id="SSF158791">
    <property type="entry name" value="MgtE N-terminal domain-like"/>
    <property type="match status" value="1"/>
</dbReference>
<sequence>MEKKEKDILGQDPREGLDRHLDEHLEQMPAQELPADIPAEVREKLARDLNDKEAAEDLRQDVRDAEKEEAREAPPAPNKLTKSRLLKLLVKKQYVKLREVTEDMQPADLAELLEELDENNRLVVFRLLKKEVATEVFTYMSDDARDELVDEFTDVELITAIEEMSLDDAADLLEDMPAGVVKRVLEKSSPQTRESLNKLLHYPENSAGSLMTLEYVRLRKEMNVKQAFAAIRQQGEQAETLYTCYVVDKNRLLGIVSVRSLLLAELDTPITEIMDENVIAVRVTDDQEFVSREMQRYDFTAMPVLDNEGMFVGIITIDDAIDVLTEESTEDMQKMAAILPDDEATTYFGTSVWTHAKQRIPWLMILMLSATFTGMVTTHYEQAFVALPLLVSFMPMLMGTAGNCGNQVSTQMVRGLALDEIEPADFLKVVYKELRVSMIVGVVLGAANGLRIWLMYGVFGGGQYPNVMDYVVVVSLALFLSIILAKLVGGLLPLGAKKLGFDPAIMANPFLSTIVDCCSLLIYFQIATVVFRSYMG</sequence>
<dbReference type="EMBL" id="DXBJ01000013">
    <property type="protein sequence ID" value="HIZ57370.1"/>
    <property type="molecule type" value="Genomic_DNA"/>
</dbReference>
<dbReference type="GO" id="GO:0015095">
    <property type="term" value="F:magnesium ion transmembrane transporter activity"/>
    <property type="evidence" value="ECO:0007669"/>
    <property type="project" value="UniProtKB-UniRule"/>
</dbReference>
<feature type="domain" description="CBS" evidence="11">
    <location>
        <begin position="274"/>
        <end position="330"/>
    </location>
</feature>
<comment type="subunit">
    <text evidence="9">Homodimer.</text>
</comment>
<reference evidence="12" key="1">
    <citation type="journal article" date="2021" name="PeerJ">
        <title>Extensive microbial diversity within the chicken gut microbiome revealed by metagenomics and culture.</title>
        <authorList>
            <person name="Gilroy R."/>
            <person name="Ravi A."/>
            <person name="Getino M."/>
            <person name="Pursley I."/>
            <person name="Horton D.L."/>
            <person name="Alikhan N.F."/>
            <person name="Baker D."/>
            <person name="Gharbi K."/>
            <person name="Hall N."/>
            <person name="Watson M."/>
            <person name="Adriaenssens E.M."/>
            <person name="Foster-Nyarko E."/>
            <person name="Jarju S."/>
            <person name="Secka A."/>
            <person name="Antonio M."/>
            <person name="Oren A."/>
            <person name="Chaudhuri R.R."/>
            <person name="La Ragione R."/>
            <person name="Hildebrand F."/>
            <person name="Pallen M.J."/>
        </authorList>
    </citation>
    <scope>NUCLEOTIDE SEQUENCE</scope>
    <source>
        <strain evidence="12">ChiBcec16-3735</strain>
    </source>
</reference>
<dbReference type="Gene3D" id="1.25.60.10">
    <property type="entry name" value="MgtE N-terminal domain-like"/>
    <property type="match status" value="1"/>
</dbReference>
<dbReference type="InterPro" id="IPR000644">
    <property type="entry name" value="CBS_dom"/>
</dbReference>
<name>A0A9D2FE17_9FIRM</name>
<accession>A0A9D2FE17</accession>
<evidence type="ECO:0000259" key="11">
    <source>
        <dbReference type="PROSITE" id="PS51371"/>
    </source>
</evidence>
<reference evidence="12" key="2">
    <citation type="submission" date="2021-04" db="EMBL/GenBank/DDBJ databases">
        <authorList>
            <person name="Gilroy R."/>
        </authorList>
    </citation>
    <scope>NUCLEOTIDE SEQUENCE</scope>
    <source>
        <strain evidence="12">ChiBcec16-3735</strain>
    </source>
</reference>
<protein>
    <recommendedName>
        <fullName evidence="9">Magnesium transporter MgtE</fullName>
    </recommendedName>
</protein>
<dbReference type="SMART" id="SM00924">
    <property type="entry name" value="MgtE_N"/>
    <property type="match status" value="1"/>
</dbReference>
<dbReference type="InterPro" id="IPR036739">
    <property type="entry name" value="SLC41_membr_dom_sf"/>
</dbReference>
<dbReference type="Gene3D" id="3.10.580.10">
    <property type="entry name" value="CBS-domain"/>
    <property type="match status" value="1"/>
</dbReference>
<feature type="transmembrane region" description="Helical" evidence="9">
    <location>
        <begin position="504"/>
        <end position="526"/>
    </location>
</feature>
<dbReference type="SUPFAM" id="SSF54631">
    <property type="entry name" value="CBS-domain pair"/>
    <property type="match status" value="1"/>
</dbReference>